<protein>
    <submittedName>
        <fullName evidence="5">NAD(P)H-quinone oxidoreductase</fullName>
    </submittedName>
</protein>
<dbReference type="InterPro" id="IPR036291">
    <property type="entry name" value="NAD(P)-bd_dom_sf"/>
</dbReference>
<gene>
    <name evidence="5" type="ORF">CKO21_02280</name>
</gene>
<sequence>MTAIEIPQSGGPEVLTPTERPVPTPGHDDVLIRVEAAGVNRPDVMQRQGGYPPPEGASDIPGLEIAGEIAALGANAGDWQIGDKVTALVTGGGYAQYCTAPAAQCLPWPAGFDAVHAAAIPETYFTVYSNVFDRGQLKAGESFLVHGGSSGIGTTAIQLAHAFGARVFTTAGTPKKCRACTELGADRAINYREEDFVEVVKSQTQGGVNLILDMVAGDYIPRDIKALAPEGRLVFIAFLGGPKAEVNFAPVMLKRLTITGSTLRAREVAFKADVARKLHRHVWPLLEQGRTKVLVHQTFPLEKAGDAHALMESSTHIGKIVLTM</sequence>
<evidence type="ECO:0000313" key="5">
    <source>
        <dbReference type="EMBL" id="MBK1696072.1"/>
    </source>
</evidence>
<dbReference type="Pfam" id="PF00107">
    <property type="entry name" value="ADH_zinc_N"/>
    <property type="match status" value="1"/>
</dbReference>
<dbReference type="AlphaFoldDB" id="A0A934UYF4"/>
<keyword evidence="6" id="KW-1185">Reference proteome</keyword>
<dbReference type="InterPro" id="IPR013154">
    <property type="entry name" value="ADH-like_N"/>
</dbReference>
<proteinExistence type="predicted"/>
<reference evidence="5" key="2">
    <citation type="journal article" date="2020" name="Microorganisms">
        <title>Osmotic Adaptation and Compatible Solute Biosynthesis of Phototrophic Bacteria as Revealed from Genome Analyses.</title>
        <authorList>
            <person name="Imhoff J.F."/>
            <person name="Rahn T."/>
            <person name="Kunzel S."/>
            <person name="Keller A."/>
            <person name="Neulinger S.C."/>
        </authorList>
    </citation>
    <scope>NUCLEOTIDE SEQUENCE</scope>
    <source>
        <strain evidence="5">DSM 9154</strain>
    </source>
</reference>
<dbReference type="SUPFAM" id="SSF51735">
    <property type="entry name" value="NAD(P)-binding Rossmann-fold domains"/>
    <property type="match status" value="1"/>
</dbReference>
<feature type="region of interest" description="Disordered" evidence="3">
    <location>
        <begin position="1"/>
        <end position="26"/>
    </location>
</feature>
<evidence type="ECO:0000313" key="6">
    <source>
        <dbReference type="Proteomes" id="UP000778970"/>
    </source>
</evidence>
<dbReference type="Gene3D" id="3.90.180.10">
    <property type="entry name" value="Medium-chain alcohol dehydrogenases, catalytic domain"/>
    <property type="match status" value="1"/>
</dbReference>
<comment type="caution">
    <text evidence="5">The sequence shown here is derived from an EMBL/GenBank/DDBJ whole genome shotgun (WGS) entry which is preliminary data.</text>
</comment>
<dbReference type="GO" id="GO:0070402">
    <property type="term" value="F:NADPH binding"/>
    <property type="evidence" value="ECO:0007669"/>
    <property type="project" value="TreeGrafter"/>
</dbReference>
<dbReference type="Proteomes" id="UP000778970">
    <property type="component" value="Unassembled WGS sequence"/>
</dbReference>
<feature type="domain" description="Enoyl reductase (ER)" evidence="4">
    <location>
        <begin position="10"/>
        <end position="322"/>
    </location>
</feature>
<dbReference type="InterPro" id="IPR014189">
    <property type="entry name" value="Quinone_OxRdtase_PIG3"/>
</dbReference>
<evidence type="ECO:0000256" key="2">
    <source>
        <dbReference type="ARBA" id="ARBA00023002"/>
    </source>
</evidence>
<dbReference type="EMBL" id="NRRE01000009">
    <property type="protein sequence ID" value="MBK1696072.1"/>
    <property type="molecule type" value="Genomic_DNA"/>
</dbReference>
<name>A0A934UYF4_9PROT</name>
<dbReference type="PANTHER" id="PTHR48106:SF8">
    <property type="entry name" value="OS02G0805600 PROTEIN"/>
    <property type="match status" value="1"/>
</dbReference>
<accession>A0A934UYF4</accession>
<dbReference type="PANTHER" id="PTHR48106">
    <property type="entry name" value="QUINONE OXIDOREDUCTASE PIG3-RELATED"/>
    <property type="match status" value="1"/>
</dbReference>
<keyword evidence="2" id="KW-0560">Oxidoreductase</keyword>
<dbReference type="NCBIfam" id="TIGR02824">
    <property type="entry name" value="quinone_pig3"/>
    <property type="match status" value="1"/>
</dbReference>
<organism evidence="5 6">
    <name type="scientific">Rhodovibrio salinarum</name>
    <dbReference type="NCBI Taxonomy" id="1087"/>
    <lineage>
        <taxon>Bacteria</taxon>
        <taxon>Pseudomonadati</taxon>
        <taxon>Pseudomonadota</taxon>
        <taxon>Alphaproteobacteria</taxon>
        <taxon>Rhodospirillales</taxon>
        <taxon>Rhodovibrionaceae</taxon>
        <taxon>Rhodovibrio</taxon>
    </lineage>
</organism>
<dbReference type="GO" id="GO:0016651">
    <property type="term" value="F:oxidoreductase activity, acting on NAD(P)H"/>
    <property type="evidence" value="ECO:0007669"/>
    <property type="project" value="TreeGrafter"/>
</dbReference>
<dbReference type="InterPro" id="IPR013149">
    <property type="entry name" value="ADH-like_C"/>
</dbReference>
<dbReference type="InterPro" id="IPR011032">
    <property type="entry name" value="GroES-like_sf"/>
</dbReference>
<dbReference type="CDD" id="cd05276">
    <property type="entry name" value="p53_inducible_oxidoreductase"/>
    <property type="match status" value="1"/>
</dbReference>
<dbReference type="SMART" id="SM00829">
    <property type="entry name" value="PKS_ER"/>
    <property type="match status" value="1"/>
</dbReference>
<dbReference type="InterPro" id="IPR020843">
    <property type="entry name" value="ER"/>
</dbReference>
<keyword evidence="1" id="KW-0521">NADP</keyword>
<dbReference type="Gene3D" id="3.40.50.720">
    <property type="entry name" value="NAD(P)-binding Rossmann-like Domain"/>
    <property type="match status" value="1"/>
</dbReference>
<evidence type="ECO:0000256" key="3">
    <source>
        <dbReference type="SAM" id="MobiDB-lite"/>
    </source>
</evidence>
<reference evidence="5" key="1">
    <citation type="submission" date="2017-08" db="EMBL/GenBank/DDBJ databases">
        <authorList>
            <person name="Imhoff J.F."/>
            <person name="Rahn T."/>
            <person name="Kuenzel S."/>
            <person name="Neulinger S.C."/>
        </authorList>
    </citation>
    <scope>NUCLEOTIDE SEQUENCE</scope>
    <source>
        <strain evidence="5">DSM 9154</strain>
    </source>
</reference>
<dbReference type="SUPFAM" id="SSF50129">
    <property type="entry name" value="GroES-like"/>
    <property type="match status" value="1"/>
</dbReference>
<evidence type="ECO:0000259" key="4">
    <source>
        <dbReference type="SMART" id="SM00829"/>
    </source>
</evidence>
<dbReference type="Pfam" id="PF08240">
    <property type="entry name" value="ADH_N"/>
    <property type="match status" value="1"/>
</dbReference>
<evidence type="ECO:0000256" key="1">
    <source>
        <dbReference type="ARBA" id="ARBA00022857"/>
    </source>
</evidence>